<dbReference type="GO" id="GO:0044781">
    <property type="term" value="P:bacterial-type flagellum organization"/>
    <property type="evidence" value="ECO:0007669"/>
    <property type="project" value="UniProtKB-KW"/>
</dbReference>
<keyword evidence="9" id="KW-0969">Cilium</keyword>
<proteinExistence type="inferred from homology"/>
<reference evidence="9" key="1">
    <citation type="submission" date="2021-05" db="EMBL/GenBank/DDBJ databases">
        <title>Novel Bacillus species.</title>
        <authorList>
            <person name="Liu G."/>
        </authorList>
    </citation>
    <scope>NUCLEOTIDE SEQUENCE</scope>
    <source>
        <strain evidence="9">FJAT-49825</strain>
    </source>
</reference>
<comment type="caution">
    <text evidence="9">The sequence shown here is derived from an EMBL/GenBank/DDBJ whole genome shotgun (WGS) entry which is preliminary data.</text>
</comment>
<dbReference type="InterPro" id="IPR031316">
    <property type="entry name" value="FlgM_C"/>
</dbReference>
<evidence type="ECO:0000313" key="10">
    <source>
        <dbReference type="Proteomes" id="UP000679749"/>
    </source>
</evidence>
<feature type="compositionally biased region" description="Polar residues" evidence="7">
    <location>
        <begin position="14"/>
        <end position="26"/>
    </location>
</feature>
<dbReference type="SUPFAM" id="SSF101498">
    <property type="entry name" value="Anti-sigma factor FlgM"/>
    <property type="match status" value="1"/>
</dbReference>
<evidence type="ECO:0000256" key="6">
    <source>
        <dbReference type="ARBA" id="ARBA00023163"/>
    </source>
</evidence>
<dbReference type="Pfam" id="PF04316">
    <property type="entry name" value="FlgM"/>
    <property type="match status" value="1"/>
</dbReference>
<dbReference type="RefSeq" id="WP_213117541.1">
    <property type="nucleotide sequence ID" value="NZ_JAGYPF010000002.1"/>
</dbReference>
<comment type="similarity">
    <text evidence="1">Belongs to the FlgM family.</text>
</comment>
<evidence type="ECO:0000256" key="5">
    <source>
        <dbReference type="ARBA" id="ARBA00023015"/>
    </source>
</evidence>
<feature type="region of interest" description="Disordered" evidence="7">
    <location>
        <begin position="14"/>
        <end position="47"/>
    </location>
</feature>
<dbReference type="GO" id="GO:0045892">
    <property type="term" value="P:negative regulation of DNA-templated transcription"/>
    <property type="evidence" value="ECO:0007669"/>
    <property type="project" value="InterPro"/>
</dbReference>
<dbReference type="Proteomes" id="UP000679749">
    <property type="component" value="Unassembled WGS sequence"/>
</dbReference>
<dbReference type="InterPro" id="IPR007412">
    <property type="entry name" value="FlgM"/>
</dbReference>
<evidence type="ECO:0000313" key="9">
    <source>
        <dbReference type="EMBL" id="MBS4213026.1"/>
    </source>
</evidence>
<keyword evidence="3" id="KW-0678">Repressor</keyword>
<evidence type="ECO:0000256" key="7">
    <source>
        <dbReference type="SAM" id="MobiDB-lite"/>
    </source>
</evidence>
<evidence type="ECO:0000256" key="1">
    <source>
        <dbReference type="ARBA" id="ARBA00005322"/>
    </source>
</evidence>
<evidence type="ECO:0000256" key="3">
    <source>
        <dbReference type="ARBA" id="ARBA00022491"/>
    </source>
</evidence>
<dbReference type="AlphaFoldDB" id="A0A942U5Y0"/>
<dbReference type="NCBIfam" id="TIGR03824">
    <property type="entry name" value="FlgM_jcvi"/>
    <property type="match status" value="1"/>
</dbReference>
<dbReference type="EMBL" id="JAGYPF010000002">
    <property type="protein sequence ID" value="MBS4213026.1"/>
    <property type="molecule type" value="Genomic_DNA"/>
</dbReference>
<keyword evidence="4" id="KW-1005">Bacterial flagellum biogenesis</keyword>
<organism evidence="9 10">
    <name type="scientific">Neobacillus rhizophilus</name>
    <dbReference type="NCBI Taxonomy" id="2833579"/>
    <lineage>
        <taxon>Bacteria</taxon>
        <taxon>Bacillati</taxon>
        <taxon>Bacillota</taxon>
        <taxon>Bacilli</taxon>
        <taxon>Bacillales</taxon>
        <taxon>Bacillaceae</taxon>
        <taxon>Neobacillus</taxon>
    </lineage>
</organism>
<accession>A0A942U5Y0</accession>
<keyword evidence="9" id="KW-0282">Flagellum</keyword>
<keyword evidence="5" id="KW-0805">Transcription regulation</keyword>
<feature type="compositionally biased region" description="Basic and acidic residues" evidence="7">
    <location>
        <begin position="27"/>
        <end position="37"/>
    </location>
</feature>
<keyword evidence="10" id="KW-1185">Reference proteome</keyword>
<keyword evidence="9" id="KW-0966">Cell projection</keyword>
<name>A0A942U5Y0_9BACI</name>
<gene>
    <name evidence="9" type="primary">flgM</name>
    <name evidence="9" type="ORF">KHA99_11260</name>
</gene>
<dbReference type="InterPro" id="IPR035890">
    <property type="entry name" value="Anti-sigma-28_factor_FlgM_sf"/>
</dbReference>
<evidence type="ECO:0000256" key="2">
    <source>
        <dbReference type="ARBA" id="ARBA00017823"/>
    </source>
</evidence>
<evidence type="ECO:0000259" key="8">
    <source>
        <dbReference type="Pfam" id="PF04316"/>
    </source>
</evidence>
<feature type="domain" description="Anti-sigma-28 factor FlgM C-terminal" evidence="8">
    <location>
        <begin position="34"/>
        <end position="79"/>
    </location>
</feature>
<sequence length="87" mass="10144">MKINDFSRLQAYQSYKNQVNKTPQQDVNKKAQVDKVELSPAAQEKISAEREKRIEELKKQIESGTYKVDSKKITEKLLDSWDRGTDQ</sequence>
<evidence type="ECO:0000256" key="4">
    <source>
        <dbReference type="ARBA" id="ARBA00022795"/>
    </source>
</evidence>
<keyword evidence="6" id="KW-0804">Transcription</keyword>
<protein>
    <recommendedName>
        <fullName evidence="2">Negative regulator of flagellin synthesis</fullName>
    </recommendedName>
</protein>